<dbReference type="AlphaFoldDB" id="A0A419SJY6"/>
<comment type="caution">
    <text evidence="1">The sequence shown here is derived from an EMBL/GenBank/DDBJ whole genome shotgun (WGS) entry which is preliminary data.</text>
</comment>
<gene>
    <name evidence="1" type="ORF">BEP19_08125</name>
</gene>
<evidence type="ECO:0000313" key="2">
    <source>
        <dbReference type="Proteomes" id="UP000284219"/>
    </source>
</evidence>
<dbReference type="Proteomes" id="UP000284219">
    <property type="component" value="Unassembled WGS sequence"/>
</dbReference>
<protein>
    <submittedName>
        <fullName evidence="1">Uncharacterized protein</fullName>
    </submittedName>
</protein>
<organism evidence="1 2">
    <name type="scientific">Ammoniphilus oxalaticus</name>
    <dbReference type="NCBI Taxonomy" id="66863"/>
    <lineage>
        <taxon>Bacteria</taxon>
        <taxon>Bacillati</taxon>
        <taxon>Bacillota</taxon>
        <taxon>Bacilli</taxon>
        <taxon>Bacillales</taxon>
        <taxon>Paenibacillaceae</taxon>
        <taxon>Aneurinibacillus group</taxon>
        <taxon>Ammoniphilus</taxon>
    </lineage>
</organism>
<name>A0A419SJY6_9BACL</name>
<proteinExistence type="predicted"/>
<evidence type="ECO:0000313" key="1">
    <source>
        <dbReference type="EMBL" id="RKD24351.1"/>
    </source>
</evidence>
<dbReference type="RefSeq" id="WP_120189648.1">
    <property type="nucleotide sequence ID" value="NZ_MCHY01000008.1"/>
</dbReference>
<dbReference type="EMBL" id="MCHY01000008">
    <property type="protein sequence ID" value="RKD24351.1"/>
    <property type="molecule type" value="Genomic_DNA"/>
</dbReference>
<dbReference type="OrthoDB" id="2624420at2"/>
<reference evidence="1 2" key="1">
    <citation type="submission" date="2016-08" db="EMBL/GenBank/DDBJ databases">
        <title>Novel Firmicute Genomes.</title>
        <authorList>
            <person name="Poppleton D.I."/>
            <person name="Gribaldo S."/>
        </authorList>
    </citation>
    <scope>NUCLEOTIDE SEQUENCE [LARGE SCALE GENOMIC DNA]</scope>
    <source>
        <strain evidence="1 2">RAOx-1</strain>
    </source>
</reference>
<accession>A0A419SJY6</accession>
<keyword evidence="2" id="KW-1185">Reference proteome</keyword>
<sequence>MFNRHSRKLIVSALVIALLVGLYVTNKEQPLYGNDHDSIAQVIQSIEGYQGIIEIIHIEDIADERYVAFLTNNIPAYIQFEKDKDGNYLWRHIEKREDSFASFIIPTWIEKPPKLLIVANLDNDIAAIEVQVNEHVMKRDIPVNQLFATVIDLPKADGGSYKFEYNYFDQNGDPIRKE</sequence>